<evidence type="ECO:0000313" key="6">
    <source>
        <dbReference type="Proteomes" id="UP000007110"/>
    </source>
</evidence>
<evidence type="ECO:0000313" key="5">
    <source>
        <dbReference type="EnsemblMetazoa" id="XP_030856351"/>
    </source>
</evidence>
<dbReference type="Gene3D" id="2.120.10.80">
    <property type="entry name" value="Kelch-type beta propeller"/>
    <property type="match status" value="2"/>
</dbReference>
<dbReference type="Pfam" id="PF24981">
    <property type="entry name" value="Beta-prop_ATRN-LZTR1"/>
    <property type="match status" value="1"/>
</dbReference>
<dbReference type="PANTHER" id="PTHR15526">
    <property type="entry name" value="MUSKELIN"/>
    <property type="match status" value="1"/>
</dbReference>
<dbReference type="SUPFAM" id="SSF50965">
    <property type="entry name" value="Galactose oxidase, central domain"/>
    <property type="match status" value="1"/>
</dbReference>
<dbReference type="CTD" id="4289"/>
<dbReference type="Gene3D" id="2.60.120.260">
    <property type="entry name" value="Galactose-binding domain-like"/>
    <property type="match status" value="1"/>
</dbReference>
<reference evidence="6" key="1">
    <citation type="submission" date="2015-02" db="EMBL/GenBank/DDBJ databases">
        <title>Genome sequencing for Strongylocentrotus purpuratus.</title>
        <authorList>
            <person name="Murali S."/>
            <person name="Liu Y."/>
            <person name="Vee V."/>
            <person name="English A."/>
            <person name="Wang M."/>
            <person name="Skinner E."/>
            <person name="Han Y."/>
            <person name="Muzny D.M."/>
            <person name="Worley K.C."/>
            <person name="Gibbs R.A."/>
        </authorList>
    </citation>
    <scope>NUCLEOTIDE SEQUENCE</scope>
</reference>
<dbReference type="SUPFAM" id="SSF49785">
    <property type="entry name" value="Galactose-binding domain-like"/>
    <property type="match status" value="1"/>
</dbReference>
<dbReference type="Pfam" id="PF06588">
    <property type="entry name" value="Muskelin_N"/>
    <property type="match status" value="1"/>
</dbReference>
<feature type="domain" description="Attractin/MKLN-like beta-propeller" evidence="4">
    <location>
        <begin position="263"/>
        <end position="453"/>
    </location>
</feature>
<sequence>MAEVACASCSEEQRNTPHNLVFTIHSYSSCTANYSPENILQDNPNDQSSRWSSDNNCTPQYIILKLESCSLVDSITFGKYEKTHVCNLRKFIICGGLTVDHMVELASSGLKNDNVKESFSLKYVVNGNPVPCRYIKIVPLQSWGPCFSYSIWYVELTGIAEPDMVQPCLLSYNEYRESQAIRLCLKHFRQNNYNEAFQSLQKRSKVKLEHPLLTELHCKLVREGHFERCEQIIDMASQDGLFNMYIANQDYKPLWKLIAPLTVGEDESRPGMRGGHQMCMDVNTEMIYLFGGWDGTTDLADFWVFSVQDNEWTCLSKNTEEEGGPTARSCHKMCIDPSRHQIFILGRYMDQTMRNTTPLKSDFYVYDIASAKWTLICDDTGAEGGPRLIFDHQMSMDSEKSTIYVFGGRVLTSSSSSEDRPSEGSFSGLYLYHIPTNTWQLKRPDYSAHHHHHHHHHHLHLHDLKRNTKDIKSRTGHSMLFQPESRKLFVFAGQRGKEYLSDFFTYNIDNEEIELISRGGNTGHPSGVPVAGFTQRATIDPELDEIHVLSGLSKDKDKEDTMKNSFWVYYIKQERWSCVYKNENNDQQYWKQQQHVEPCPRYAHQLVYDHIHKRHYLFGGNPGNHNRQRPRLDDFWSLELCRPTKEELVRRCKYLIRRHSFQETAMGNPMMALSYLQRDLAEMVNHSDPEETKEFQLLASRLFSPGLEVPEHLLMGQCTEDAPPFYASRTQLYDTLVSFFPVDMSQPHDNLIDCIL</sequence>
<dbReference type="InterPro" id="IPR008979">
    <property type="entry name" value="Galactose-bd-like_sf"/>
</dbReference>
<reference evidence="5" key="2">
    <citation type="submission" date="2021-01" db="UniProtKB">
        <authorList>
            <consortium name="EnsemblMetazoa"/>
        </authorList>
    </citation>
    <scope>IDENTIFICATION</scope>
</reference>
<dbReference type="InterPro" id="IPR006594">
    <property type="entry name" value="LisH"/>
</dbReference>
<dbReference type="EnsemblMetazoa" id="XM_031000491">
    <property type="protein sequence ID" value="XP_030856351"/>
    <property type="gene ID" value="LOC588450"/>
</dbReference>
<dbReference type="RefSeq" id="XP_030856351.1">
    <property type="nucleotide sequence ID" value="XM_031000491.1"/>
</dbReference>
<protein>
    <recommendedName>
        <fullName evidence="7">Muskelin</fullName>
    </recommendedName>
</protein>
<proteinExistence type="predicted"/>
<dbReference type="InterPro" id="IPR011043">
    <property type="entry name" value="Gal_Oxase/kelch_b-propeller"/>
</dbReference>
<dbReference type="SUPFAM" id="SSF117281">
    <property type="entry name" value="Kelch motif"/>
    <property type="match status" value="1"/>
</dbReference>
<evidence type="ECO:0000259" key="3">
    <source>
        <dbReference type="Pfam" id="PF06588"/>
    </source>
</evidence>
<dbReference type="KEGG" id="spu:588450"/>
<dbReference type="InParanoid" id="A0A7M7T5Y6"/>
<dbReference type="AlphaFoldDB" id="A0A7M7T5Y6"/>
<dbReference type="OrthoDB" id="10052615at2759"/>
<accession>A0A7M7T5Y6</accession>
<keyword evidence="2" id="KW-0677">Repeat</keyword>
<dbReference type="InterPro" id="IPR056737">
    <property type="entry name" value="Beta-prop_ATRN-MKLN-like"/>
</dbReference>
<dbReference type="PROSITE" id="PS50896">
    <property type="entry name" value="LISH"/>
    <property type="match status" value="1"/>
</dbReference>
<name>A0A7M7T5Y6_STRPU</name>
<dbReference type="InterPro" id="IPR015915">
    <property type="entry name" value="Kelch-typ_b-propeller"/>
</dbReference>
<dbReference type="OMA" id="MGHCMEY"/>
<dbReference type="PANTHER" id="PTHR15526:SF5">
    <property type="entry name" value="MUSKELIN"/>
    <property type="match status" value="1"/>
</dbReference>
<evidence type="ECO:0008006" key="7">
    <source>
        <dbReference type="Google" id="ProtNLM"/>
    </source>
</evidence>
<dbReference type="InterPro" id="IPR052456">
    <property type="entry name" value="CTLH_complex_component"/>
</dbReference>
<keyword evidence="6" id="KW-1185">Reference proteome</keyword>
<dbReference type="Proteomes" id="UP000007110">
    <property type="component" value="Unassembled WGS sequence"/>
</dbReference>
<feature type="domain" description="Muskelin N-terminal" evidence="3">
    <location>
        <begin position="19"/>
        <end position="211"/>
    </location>
</feature>
<evidence type="ECO:0000256" key="2">
    <source>
        <dbReference type="ARBA" id="ARBA00022737"/>
    </source>
</evidence>
<evidence type="ECO:0000256" key="1">
    <source>
        <dbReference type="ARBA" id="ARBA00022441"/>
    </source>
</evidence>
<dbReference type="GO" id="GO:0005737">
    <property type="term" value="C:cytoplasm"/>
    <property type="evidence" value="ECO:0000318"/>
    <property type="project" value="GO_Central"/>
</dbReference>
<dbReference type="FunCoup" id="A0A7M7T5Y6">
    <property type="interactions" value="967"/>
</dbReference>
<evidence type="ECO:0000259" key="4">
    <source>
        <dbReference type="Pfam" id="PF24981"/>
    </source>
</evidence>
<keyword evidence="1" id="KW-0880">Kelch repeat</keyword>
<dbReference type="GeneID" id="588450"/>
<organism evidence="5 6">
    <name type="scientific">Strongylocentrotus purpuratus</name>
    <name type="common">Purple sea urchin</name>
    <dbReference type="NCBI Taxonomy" id="7668"/>
    <lineage>
        <taxon>Eukaryota</taxon>
        <taxon>Metazoa</taxon>
        <taxon>Echinodermata</taxon>
        <taxon>Eleutherozoa</taxon>
        <taxon>Echinozoa</taxon>
        <taxon>Echinoidea</taxon>
        <taxon>Euechinoidea</taxon>
        <taxon>Echinacea</taxon>
        <taxon>Camarodonta</taxon>
        <taxon>Echinidea</taxon>
        <taxon>Strongylocentrotidae</taxon>
        <taxon>Strongylocentrotus</taxon>
    </lineage>
</organism>
<dbReference type="InterPro" id="IPR010565">
    <property type="entry name" value="Muskelin_N"/>
</dbReference>